<comment type="caution">
    <text evidence="3">The sequence shown here is derived from an EMBL/GenBank/DDBJ whole genome shotgun (WGS) entry which is preliminary data.</text>
</comment>
<accession>A0A8H6JXH5</accession>
<sequence>MDRRRRPSEKSRPRSDTAKGMGSSSFTSLSSFLTSLFRLNPSAGSSPSHDDHEMNDMHQASRGDSESAASLLDRDGPDLSLHFPSDADTQNTQTPKGTRRMPRSKARSTFVKLSSWWWLQPNTVISIITTVGKAAMMVPIAACISQLKWTEFRRPARLSLLQNMDDASRGPWGSLVLLTRARRNRVVLVPVLAFLAVAAVGFEPSAQQILDFPSRTAPVRNASAEIGMATTYTSAQHTASEERFNVPTGYDMSASFATYYRLQSTITLSFIQDPPKPVFSCPGSSCSWKPFSTLAVCGSYQDVTDQGELNIGKTTSEPLLFHSQDNIDDPMSDYTYMYPYITTWNTSSSSTLYKTRPTPFWDHVKFWLDDAPIAWGGSTACGGRYYEKDTGHVTMRRTSRSPSPLGHSRTFSVGTPAAAAAAAAAAGQASTTSAPNETDNLSAEKFLGDAFITESYIHVRWQWITVVLVEVLLTAALLVASIMAVRGDPLLKTSVIALLVHGLEDWRDVEVLQPETSATLEESSEEVIVRLMDNGAGRRLFVKQTT</sequence>
<name>A0A8H6JXH5_9PEZI</name>
<feature type="compositionally biased region" description="Basic and acidic residues" evidence="1">
    <location>
        <begin position="1"/>
        <end position="17"/>
    </location>
</feature>
<protein>
    <submittedName>
        <fullName evidence="3">Uncharacterized protein</fullName>
    </submittedName>
</protein>
<proteinExistence type="predicted"/>
<dbReference type="EMBL" id="WIGN01000003">
    <property type="protein sequence ID" value="KAF6820945.1"/>
    <property type="molecule type" value="Genomic_DNA"/>
</dbReference>
<feature type="transmembrane region" description="Helical" evidence="2">
    <location>
        <begin position="461"/>
        <end position="485"/>
    </location>
</feature>
<dbReference type="Pfam" id="PF11374">
    <property type="entry name" value="DUF3176"/>
    <property type="match status" value="1"/>
</dbReference>
<feature type="compositionally biased region" description="Polar residues" evidence="1">
    <location>
        <begin position="87"/>
        <end position="96"/>
    </location>
</feature>
<reference evidence="3 4" key="1">
    <citation type="journal article" date="2020" name="Phytopathology">
        <title>Genome Sequence Resources of Colletotrichum truncatum, C. plurivorum, C. musicola, and C. sojae: Four Species Pathogenic to Soybean (Glycine max).</title>
        <authorList>
            <person name="Rogerio F."/>
            <person name="Boufleur T.R."/>
            <person name="Ciampi-Guillardi M."/>
            <person name="Sukno S.A."/>
            <person name="Thon M.R."/>
            <person name="Massola Junior N.S."/>
            <person name="Baroncelli R."/>
        </authorList>
    </citation>
    <scope>NUCLEOTIDE SEQUENCE [LARGE SCALE GENOMIC DNA]</scope>
    <source>
        <strain evidence="3 4">LFN0009</strain>
    </source>
</reference>
<keyword evidence="2" id="KW-1133">Transmembrane helix</keyword>
<feature type="transmembrane region" description="Helical" evidence="2">
    <location>
        <begin position="186"/>
        <end position="202"/>
    </location>
</feature>
<feature type="region of interest" description="Disordered" evidence="1">
    <location>
        <begin position="1"/>
        <end position="26"/>
    </location>
</feature>
<evidence type="ECO:0000313" key="3">
    <source>
        <dbReference type="EMBL" id="KAF6820945.1"/>
    </source>
</evidence>
<feature type="region of interest" description="Disordered" evidence="1">
    <location>
        <begin position="40"/>
        <end position="105"/>
    </location>
</feature>
<evidence type="ECO:0000256" key="1">
    <source>
        <dbReference type="SAM" id="MobiDB-lite"/>
    </source>
</evidence>
<gene>
    <name evidence="3" type="ORF">CSOJ01_00380</name>
</gene>
<keyword evidence="2" id="KW-0472">Membrane</keyword>
<evidence type="ECO:0000313" key="4">
    <source>
        <dbReference type="Proteomes" id="UP000652219"/>
    </source>
</evidence>
<dbReference type="InterPro" id="IPR021514">
    <property type="entry name" value="DUF3176"/>
</dbReference>
<dbReference type="Proteomes" id="UP000652219">
    <property type="component" value="Unassembled WGS sequence"/>
</dbReference>
<feature type="compositionally biased region" description="Basic and acidic residues" evidence="1">
    <location>
        <begin position="48"/>
        <end position="65"/>
    </location>
</feature>
<evidence type="ECO:0000256" key="2">
    <source>
        <dbReference type="SAM" id="Phobius"/>
    </source>
</evidence>
<dbReference type="PANTHER" id="PTHR35394">
    <property type="entry name" value="DUF3176 DOMAIN-CONTAINING PROTEIN"/>
    <property type="match status" value="1"/>
</dbReference>
<organism evidence="3 4">
    <name type="scientific">Colletotrichum sojae</name>
    <dbReference type="NCBI Taxonomy" id="2175907"/>
    <lineage>
        <taxon>Eukaryota</taxon>
        <taxon>Fungi</taxon>
        <taxon>Dikarya</taxon>
        <taxon>Ascomycota</taxon>
        <taxon>Pezizomycotina</taxon>
        <taxon>Sordariomycetes</taxon>
        <taxon>Hypocreomycetidae</taxon>
        <taxon>Glomerellales</taxon>
        <taxon>Glomerellaceae</taxon>
        <taxon>Colletotrichum</taxon>
        <taxon>Colletotrichum orchidearum species complex</taxon>
    </lineage>
</organism>
<dbReference type="AlphaFoldDB" id="A0A8H6JXH5"/>
<dbReference type="PANTHER" id="PTHR35394:SF5">
    <property type="entry name" value="DUF3176 DOMAIN-CONTAINING PROTEIN"/>
    <property type="match status" value="1"/>
</dbReference>
<keyword evidence="4" id="KW-1185">Reference proteome</keyword>
<keyword evidence="2" id="KW-0812">Transmembrane</keyword>